<evidence type="ECO:0000313" key="12">
    <source>
        <dbReference type="Proteomes" id="UP001139054"/>
    </source>
</evidence>
<evidence type="ECO:0000256" key="4">
    <source>
        <dbReference type="ARBA" id="ARBA00022741"/>
    </source>
</evidence>
<dbReference type="GO" id="GO:0005829">
    <property type="term" value="C:cytosol"/>
    <property type="evidence" value="ECO:0007669"/>
    <property type="project" value="TreeGrafter"/>
</dbReference>
<dbReference type="Pfam" id="PF00009">
    <property type="entry name" value="GTP_EFTU"/>
    <property type="match status" value="1"/>
</dbReference>
<dbReference type="InterPro" id="IPR027417">
    <property type="entry name" value="P-loop_NTPase"/>
</dbReference>
<dbReference type="FunFam" id="2.40.30.10:FF:000040">
    <property type="entry name" value="Peptide chain release factor 3"/>
    <property type="match status" value="1"/>
</dbReference>
<dbReference type="InterPro" id="IPR004548">
    <property type="entry name" value="PrfC"/>
</dbReference>
<dbReference type="NCBIfam" id="TIGR00503">
    <property type="entry name" value="prfC"/>
    <property type="match status" value="1"/>
</dbReference>
<dbReference type="InterPro" id="IPR031157">
    <property type="entry name" value="G_TR_CS"/>
</dbReference>
<evidence type="ECO:0000256" key="5">
    <source>
        <dbReference type="ARBA" id="ARBA00022917"/>
    </source>
</evidence>
<dbReference type="SUPFAM" id="SSF52540">
    <property type="entry name" value="P-loop containing nucleoside triphosphate hydrolases"/>
    <property type="match status" value="1"/>
</dbReference>
<evidence type="ECO:0000256" key="1">
    <source>
        <dbReference type="ARBA" id="ARBA00004496"/>
    </source>
</evidence>
<dbReference type="GO" id="GO:0006449">
    <property type="term" value="P:regulation of translational termination"/>
    <property type="evidence" value="ECO:0007669"/>
    <property type="project" value="UniProtKB-UniRule"/>
</dbReference>
<dbReference type="GO" id="GO:0003924">
    <property type="term" value="F:GTPase activity"/>
    <property type="evidence" value="ECO:0007669"/>
    <property type="project" value="InterPro"/>
</dbReference>
<dbReference type="InterPro" id="IPR035647">
    <property type="entry name" value="EFG_III/V"/>
</dbReference>
<dbReference type="Gene3D" id="2.40.30.10">
    <property type="entry name" value="Translation factors"/>
    <property type="match status" value="1"/>
</dbReference>
<dbReference type="CDD" id="cd04169">
    <property type="entry name" value="RF3"/>
    <property type="match status" value="1"/>
</dbReference>
<dbReference type="FunFam" id="3.40.50.300:FF:000542">
    <property type="entry name" value="Peptide chain release factor 3"/>
    <property type="match status" value="1"/>
</dbReference>
<comment type="caution">
    <text evidence="11">The sequence shown here is derived from an EMBL/GenBank/DDBJ whole genome shotgun (WGS) entry which is preliminary data.</text>
</comment>
<evidence type="ECO:0000256" key="7">
    <source>
        <dbReference type="ARBA" id="ARBA00025017"/>
    </source>
</evidence>
<dbReference type="InterPro" id="IPR041732">
    <property type="entry name" value="RF3_GTP-bd"/>
</dbReference>
<dbReference type="PRINTS" id="PR00315">
    <property type="entry name" value="ELONGATNFCT"/>
</dbReference>
<organism evidence="11 12">
    <name type="scientific">Bradyrhizobium zhengyangense</name>
    <dbReference type="NCBI Taxonomy" id="2911009"/>
    <lineage>
        <taxon>Bacteria</taxon>
        <taxon>Pseudomonadati</taxon>
        <taxon>Pseudomonadota</taxon>
        <taxon>Alphaproteobacteria</taxon>
        <taxon>Hyphomicrobiales</taxon>
        <taxon>Nitrobacteraceae</taxon>
        <taxon>Bradyrhizobium</taxon>
    </lineage>
</organism>
<name>A0A9X1UG03_9BRAD</name>
<comment type="function">
    <text evidence="7 9">Increases the formation of ribosomal termination complexes and stimulates activities of RF-1 and RF-2. It binds guanine nucleotides and has strong preference for UGA stop codons. It may interact directly with the ribosome. The stimulation of RF-1 and RF-2 is significantly reduced by GTP and GDP, but not by GMP.</text>
</comment>
<accession>A0A9X1UG03</accession>
<dbReference type="PROSITE" id="PS51722">
    <property type="entry name" value="G_TR_2"/>
    <property type="match status" value="1"/>
</dbReference>
<dbReference type="GO" id="GO:0005525">
    <property type="term" value="F:GTP binding"/>
    <property type="evidence" value="ECO:0007669"/>
    <property type="project" value="UniProtKB-UniRule"/>
</dbReference>
<dbReference type="AlphaFoldDB" id="A0A9X1UG03"/>
<proteinExistence type="inferred from homology"/>
<feature type="binding site" evidence="9">
    <location>
        <begin position="153"/>
        <end position="156"/>
    </location>
    <ligand>
        <name>GTP</name>
        <dbReference type="ChEBI" id="CHEBI:37565"/>
    </ligand>
</feature>
<dbReference type="GO" id="GO:0097216">
    <property type="term" value="F:guanosine tetraphosphate binding"/>
    <property type="evidence" value="ECO:0007669"/>
    <property type="project" value="UniProtKB-ARBA"/>
</dbReference>
<evidence type="ECO:0000256" key="2">
    <source>
        <dbReference type="ARBA" id="ARBA00009978"/>
    </source>
</evidence>
<dbReference type="PROSITE" id="PS00301">
    <property type="entry name" value="G_TR_1"/>
    <property type="match status" value="1"/>
</dbReference>
<dbReference type="InterPro" id="IPR038467">
    <property type="entry name" value="RF3_dom_3_sf"/>
</dbReference>
<dbReference type="Pfam" id="PF22042">
    <property type="entry name" value="EF-G_D2"/>
    <property type="match status" value="1"/>
</dbReference>
<dbReference type="Gene3D" id="3.40.50.300">
    <property type="entry name" value="P-loop containing nucleotide triphosphate hydrolases"/>
    <property type="match status" value="1"/>
</dbReference>
<comment type="similarity">
    <text evidence="2 9">Belongs to the TRAFAC class translation factor GTPase superfamily. Classic translation factor GTPase family. PrfC subfamily.</text>
</comment>
<dbReference type="NCBIfam" id="TIGR00231">
    <property type="entry name" value="small_GTP"/>
    <property type="match status" value="1"/>
</dbReference>
<keyword evidence="3 9" id="KW-0963">Cytoplasm</keyword>
<evidence type="ECO:0000256" key="9">
    <source>
        <dbReference type="HAMAP-Rule" id="MF_00072"/>
    </source>
</evidence>
<dbReference type="PANTHER" id="PTHR43556:SF2">
    <property type="entry name" value="PEPTIDE CHAIN RELEASE FACTOR RF3"/>
    <property type="match status" value="1"/>
</dbReference>
<dbReference type="InterPro" id="IPR053905">
    <property type="entry name" value="EF-G-like_DII"/>
</dbReference>
<dbReference type="GO" id="GO:0016149">
    <property type="term" value="F:translation release factor activity, codon specific"/>
    <property type="evidence" value="ECO:0007669"/>
    <property type="project" value="UniProtKB-UniRule"/>
</dbReference>
<dbReference type="Proteomes" id="UP001139054">
    <property type="component" value="Unassembled WGS sequence"/>
</dbReference>
<feature type="domain" description="Tr-type G" evidence="10">
    <location>
        <begin position="22"/>
        <end position="287"/>
    </location>
</feature>
<dbReference type="InterPro" id="IPR032090">
    <property type="entry name" value="RF3_C"/>
</dbReference>
<comment type="subcellular location">
    <subcellularLocation>
        <location evidence="1 9">Cytoplasm</location>
    </subcellularLocation>
</comment>
<feature type="binding site" evidence="9">
    <location>
        <begin position="31"/>
        <end position="38"/>
    </location>
    <ligand>
        <name>GTP</name>
        <dbReference type="ChEBI" id="CHEBI:37565"/>
    </ligand>
</feature>
<dbReference type="NCBIfam" id="NF001964">
    <property type="entry name" value="PRK00741.1"/>
    <property type="match status" value="1"/>
</dbReference>
<evidence type="ECO:0000256" key="3">
    <source>
        <dbReference type="ARBA" id="ARBA00022490"/>
    </source>
</evidence>
<protein>
    <recommendedName>
        <fullName evidence="8 9">Peptide chain release factor 3</fullName>
        <shortName evidence="9">RF-3</shortName>
    </recommendedName>
</protein>
<dbReference type="EMBL" id="JAKLTY010000005">
    <property type="protein sequence ID" value="MCG2627032.1"/>
    <property type="molecule type" value="Genomic_DNA"/>
</dbReference>
<evidence type="ECO:0000256" key="8">
    <source>
        <dbReference type="ARBA" id="ARBA00073639"/>
    </source>
</evidence>
<dbReference type="Pfam" id="PF16658">
    <property type="entry name" value="RF3_C"/>
    <property type="match status" value="1"/>
</dbReference>
<evidence type="ECO:0000259" key="10">
    <source>
        <dbReference type="PROSITE" id="PS51722"/>
    </source>
</evidence>
<dbReference type="InterPro" id="IPR009000">
    <property type="entry name" value="Transl_B-barrel_sf"/>
</dbReference>
<gene>
    <name evidence="9" type="primary">prfC</name>
    <name evidence="11" type="ORF">L6654_10380</name>
</gene>
<dbReference type="Gene3D" id="3.30.70.3280">
    <property type="entry name" value="Peptide chain release factor 3, domain III"/>
    <property type="match status" value="1"/>
</dbReference>
<evidence type="ECO:0000313" key="11">
    <source>
        <dbReference type="EMBL" id="MCG2627032.1"/>
    </source>
</evidence>
<keyword evidence="6 9" id="KW-0342">GTP-binding</keyword>
<feature type="binding site" evidence="9">
    <location>
        <begin position="99"/>
        <end position="103"/>
    </location>
    <ligand>
        <name>GTP</name>
        <dbReference type="ChEBI" id="CHEBI:37565"/>
    </ligand>
</feature>
<dbReference type="HAMAP" id="MF_00072">
    <property type="entry name" value="Rel_fac_3"/>
    <property type="match status" value="1"/>
</dbReference>
<dbReference type="GO" id="GO:0016150">
    <property type="term" value="F:translation release factor activity, codon nonspecific"/>
    <property type="evidence" value="ECO:0007669"/>
    <property type="project" value="TreeGrafter"/>
</dbReference>
<dbReference type="FunFam" id="3.30.70.3280:FF:000001">
    <property type="entry name" value="Peptide chain release factor 3"/>
    <property type="match status" value="1"/>
</dbReference>
<dbReference type="RefSeq" id="WP_237890194.1">
    <property type="nucleotide sequence ID" value="NZ_JAKLTY010000005.1"/>
</dbReference>
<dbReference type="PANTHER" id="PTHR43556">
    <property type="entry name" value="PEPTIDE CHAIN RELEASE FACTOR RF3"/>
    <property type="match status" value="1"/>
</dbReference>
<reference evidence="11" key="1">
    <citation type="submission" date="2022-01" db="EMBL/GenBank/DDBJ databases">
        <title>Genome sequnece data of strain Bradyrhizobium sp. nov.</title>
        <authorList>
            <person name="Zhang J."/>
        </authorList>
    </citation>
    <scope>NUCLEOTIDE SEQUENCE</scope>
    <source>
        <strain evidence="11">WYCCWR 13023</strain>
    </source>
</reference>
<evidence type="ECO:0000256" key="6">
    <source>
        <dbReference type="ARBA" id="ARBA00023134"/>
    </source>
</evidence>
<keyword evidence="5 9" id="KW-0648">Protein biosynthesis</keyword>
<dbReference type="InterPro" id="IPR005225">
    <property type="entry name" value="Small_GTP-bd"/>
</dbReference>
<dbReference type="InterPro" id="IPR000795">
    <property type="entry name" value="T_Tr_GTP-bd_dom"/>
</dbReference>
<keyword evidence="4 9" id="KW-0547">Nucleotide-binding</keyword>
<dbReference type="SUPFAM" id="SSF54980">
    <property type="entry name" value="EF-G C-terminal domain-like"/>
    <property type="match status" value="1"/>
</dbReference>
<dbReference type="SUPFAM" id="SSF50447">
    <property type="entry name" value="Translation proteins"/>
    <property type="match status" value="1"/>
</dbReference>
<sequence length="540" mass="59606">MSDIAATTAESPARSPLAAEVSRRRTFAIISHPDAGKTTLTEKLLLFGGAINLAGQVKAKGERRNTRSDWMKIERERGISVVTSVMTFEFEGLVFNLLDTPGHEDFSEDTYRTLTAVDSAVMVIDAAKGIEARTRKLFEVCRLRDIPIITFINKMDRESRDVFELLDEIEKTLALDTTPMTWPVGRGRDFLGTYDVINGGVRLLEGGGAKTGAAQQFEIAELAKLNANLDASAVKDELELVTEASKPFELEAFREGHLTPVYFGSALRNFGVGDLLEGLGKFAPEPRAQDSDQRKVEATDPRMSAFVFKIQANMDPNHRDRIAFARLCSGKLSRGMKAKLVRTGKSMPLSSPQFFFAQDRSVADEAFAGDVVGIPNHGTLRIGDTLTEGEDFNFVGVPSFAPEIVRRVRLTDAMKAKKLKEALQQMSEEGVVQVFRPRDGAPALVGVVGALQLDVLKARLEAEYSLPVEFEVSEFQLARWISSEDRKKLDTFVAANTSSIADDVDGDPVYLARNEFYLGYTKERAEGIEFTNVKDVKKKG</sequence>